<dbReference type="PANTHER" id="PTHR19965:SF82">
    <property type="entry name" value="THO COMPLEX SUBUNIT 4"/>
    <property type="match status" value="1"/>
</dbReference>
<dbReference type="Pfam" id="PF00076">
    <property type="entry name" value="RRM_1"/>
    <property type="match status" value="1"/>
</dbReference>
<evidence type="ECO:0000313" key="6">
    <source>
        <dbReference type="Proteomes" id="UP000325008"/>
    </source>
</evidence>
<feature type="domain" description="RRM" evidence="4">
    <location>
        <begin position="80"/>
        <end position="157"/>
    </location>
</feature>
<accession>A0A5C3FHL9</accession>
<dbReference type="AlphaFoldDB" id="A0A5C3FHL9"/>
<evidence type="ECO:0000256" key="3">
    <source>
        <dbReference type="SAM" id="MobiDB-lite"/>
    </source>
</evidence>
<dbReference type="SMART" id="SM00360">
    <property type="entry name" value="RRM"/>
    <property type="match status" value="1"/>
</dbReference>
<organism evidence="5 6">
    <name type="scientific">Pseudozyma antarctica</name>
    <name type="common">Yeast</name>
    <name type="synonym">Candida antarctica</name>
    <dbReference type="NCBI Taxonomy" id="84753"/>
    <lineage>
        <taxon>Eukaryota</taxon>
        <taxon>Fungi</taxon>
        <taxon>Dikarya</taxon>
        <taxon>Basidiomycota</taxon>
        <taxon>Ustilaginomycotina</taxon>
        <taxon>Ustilaginomycetes</taxon>
        <taxon>Ustilaginales</taxon>
        <taxon>Ustilaginaceae</taxon>
        <taxon>Moesziomyces</taxon>
    </lineage>
</organism>
<dbReference type="InterPro" id="IPR025715">
    <property type="entry name" value="FoP_C"/>
</dbReference>
<dbReference type="EMBL" id="OOIQ01000002">
    <property type="protein sequence ID" value="SPO43626.1"/>
    <property type="molecule type" value="Genomic_DNA"/>
</dbReference>
<dbReference type="Proteomes" id="UP000325008">
    <property type="component" value="Unassembled WGS sequence"/>
</dbReference>
<proteinExistence type="predicted"/>
<feature type="compositionally biased region" description="Basic and acidic residues" evidence="3">
    <location>
        <begin position="33"/>
        <end position="50"/>
    </location>
</feature>
<comment type="caution">
    <text evidence="5">The sequence shown here is derived from an EMBL/GenBank/DDBJ whole genome shotgun (WGS) entry which is preliminary data.</text>
</comment>
<evidence type="ECO:0000313" key="5">
    <source>
        <dbReference type="EMBL" id="SPO43626.1"/>
    </source>
</evidence>
<dbReference type="CDD" id="cd12418">
    <property type="entry name" value="RRM_Aly_REF_like"/>
    <property type="match status" value="1"/>
</dbReference>
<feature type="compositionally biased region" description="Low complexity" evidence="3">
    <location>
        <begin position="248"/>
        <end position="260"/>
    </location>
</feature>
<gene>
    <name evidence="5" type="ORF">PSANT_01311</name>
</gene>
<feature type="compositionally biased region" description="Basic and acidic residues" evidence="3">
    <location>
        <begin position="180"/>
        <end position="193"/>
    </location>
</feature>
<dbReference type="InterPro" id="IPR012677">
    <property type="entry name" value="Nucleotide-bd_a/b_plait_sf"/>
</dbReference>
<dbReference type="PANTHER" id="PTHR19965">
    <property type="entry name" value="RNA AND EXPORT FACTOR BINDING PROTEIN"/>
    <property type="match status" value="1"/>
</dbReference>
<dbReference type="OrthoDB" id="5382468at2759"/>
<dbReference type="GO" id="GO:0005634">
    <property type="term" value="C:nucleus"/>
    <property type="evidence" value="ECO:0007669"/>
    <property type="project" value="TreeGrafter"/>
</dbReference>
<protein>
    <recommendedName>
        <fullName evidence="4">RRM domain-containing protein</fullName>
    </recommendedName>
</protein>
<dbReference type="InterPro" id="IPR035979">
    <property type="entry name" value="RBD_domain_sf"/>
</dbReference>
<feature type="region of interest" description="Disordered" evidence="3">
    <location>
        <begin position="1"/>
        <end position="74"/>
    </location>
</feature>
<dbReference type="Gene3D" id="3.30.70.330">
    <property type="match status" value="1"/>
</dbReference>
<dbReference type="PROSITE" id="PS50102">
    <property type="entry name" value="RRM"/>
    <property type="match status" value="1"/>
</dbReference>
<feature type="region of interest" description="Disordered" evidence="3">
    <location>
        <begin position="180"/>
        <end position="266"/>
    </location>
</feature>
<evidence type="ECO:0000256" key="2">
    <source>
        <dbReference type="PROSITE-ProRule" id="PRU00176"/>
    </source>
</evidence>
<dbReference type="SUPFAM" id="SSF54928">
    <property type="entry name" value="RNA-binding domain, RBD"/>
    <property type="match status" value="1"/>
</dbReference>
<dbReference type="InterPro" id="IPR000504">
    <property type="entry name" value="RRM_dom"/>
</dbReference>
<evidence type="ECO:0000256" key="1">
    <source>
        <dbReference type="ARBA" id="ARBA00022884"/>
    </source>
</evidence>
<keyword evidence="6" id="KW-1185">Reference proteome</keyword>
<dbReference type="InterPro" id="IPR051229">
    <property type="entry name" value="ALYREF_mRNA_export"/>
</dbReference>
<sequence length="266" mass="29683">MDRLDQPLSDAPMPRRSGATSRSSPYSRNARSRTADDFGSWKHDRYDENASTRGPRRGNSGRPMSFPRDPAETNEVRATGKLFIENLHWDVSEHDLKTLFEQIGPVTKAYIKYDRSDRSTGRAVVVYDNPNHALQAKNEYDGAKAKGQVISITQEMRADRPKVQTQKSLLSRFDLGSRLKGGEEEEAAGKFGDRLGPVRHAREGNKTTSTRGGNGQRNTPREKRKPKTAADLDSELDAFMNAPAKDSAQTQAQAQPTQQQHDVEMA</sequence>
<dbReference type="Pfam" id="PF13865">
    <property type="entry name" value="FoP_duplication"/>
    <property type="match status" value="1"/>
</dbReference>
<keyword evidence="1 2" id="KW-0694">RNA-binding</keyword>
<dbReference type="GO" id="GO:0003729">
    <property type="term" value="F:mRNA binding"/>
    <property type="evidence" value="ECO:0007669"/>
    <property type="project" value="TreeGrafter"/>
</dbReference>
<reference evidence="5" key="1">
    <citation type="submission" date="2018-03" db="EMBL/GenBank/DDBJ databases">
        <authorList>
            <person name="Guldener U."/>
        </authorList>
    </citation>
    <scope>NUCLEOTIDE SEQUENCE [LARGE SCALE GENOMIC DNA]</scope>
    <source>
        <strain evidence="5">ATCC34888</strain>
    </source>
</reference>
<name>A0A5C3FHL9_PSEA2</name>
<evidence type="ECO:0000259" key="4">
    <source>
        <dbReference type="PROSITE" id="PS50102"/>
    </source>
</evidence>
<dbReference type="RefSeq" id="XP_014658754.1">
    <property type="nucleotide sequence ID" value="XM_014803268.1"/>
</dbReference>
<feature type="compositionally biased region" description="Polar residues" evidence="3">
    <location>
        <begin position="18"/>
        <end position="29"/>
    </location>
</feature>